<dbReference type="RefSeq" id="WP_074462478.1">
    <property type="nucleotide sequence ID" value="NZ_FMUR01000010.1"/>
</dbReference>
<feature type="domain" description="Replication initiator A N-terminal" evidence="2">
    <location>
        <begin position="20"/>
        <end position="93"/>
    </location>
</feature>
<dbReference type="OrthoDB" id="9803733at2"/>
<evidence type="ECO:0000313" key="5">
    <source>
        <dbReference type="Proteomes" id="UP000183047"/>
    </source>
</evidence>
<sequence>MSERIVFDYFTGQESEMLAFYRIPKLLFTNAYFKGLDALAKTLYGLMLDRMSLSLKNKWFDELQRAFIYFAQQEAAEMLGCGEDKIRSLFKKLEEYGLIERQKQGQGKPTKIYLKNFASVGNKDNSDHGNIGVKTTENSGSRPSKNPIQDHGESDSNYNNINNTNRAINTNHISSMKQDMNDEYNAYAEIVRENLDIDSMCERYPQDVEIIEGIYDLVLETILCRKSTIWISKNEYPVNLVKSKFLKLNHMHLEYVMGCMKDNTTKVRNIKNYLLSALFNAPTTMGSYYQSEYRHDMASRVVG</sequence>
<accession>A0A1G5EBR0</accession>
<feature type="region of interest" description="Disordered" evidence="1">
    <location>
        <begin position="124"/>
        <end position="165"/>
    </location>
</feature>
<feature type="compositionally biased region" description="Polar residues" evidence="1">
    <location>
        <begin position="133"/>
        <end position="147"/>
    </location>
</feature>
<dbReference type="Pfam" id="PF19481">
    <property type="entry name" value="DUF6017"/>
    <property type="match status" value="1"/>
</dbReference>
<dbReference type="Pfam" id="PF06970">
    <property type="entry name" value="RepA_N"/>
    <property type="match status" value="1"/>
</dbReference>
<protein>
    <submittedName>
        <fullName evidence="4">Replication initiator protein A (RepA) N-terminus</fullName>
    </submittedName>
</protein>
<evidence type="ECO:0000256" key="1">
    <source>
        <dbReference type="SAM" id="MobiDB-lite"/>
    </source>
</evidence>
<evidence type="ECO:0000259" key="2">
    <source>
        <dbReference type="Pfam" id="PF06970"/>
    </source>
</evidence>
<dbReference type="InterPro" id="IPR046059">
    <property type="entry name" value="DUF6017"/>
</dbReference>
<evidence type="ECO:0000259" key="3">
    <source>
        <dbReference type="Pfam" id="PF19481"/>
    </source>
</evidence>
<feature type="domain" description="DUF6017" evidence="3">
    <location>
        <begin position="182"/>
        <end position="299"/>
    </location>
</feature>
<dbReference type="AlphaFoldDB" id="A0A1G5EBR0"/>
<dbReference type="Proteomes" id="UP000183047">
    <property type="component" value="Unassembled WGS sequence"/>
</dbReference>
<proteinExistence type="predicted"/>
<dbReference type="EMBL" id="FMUR01000010">
    <property type="protein sequence ID" value="SCY24345.1"/>
    <property type="molecule type" value="Genomic_DNA"/>
</dbReference>
<gene>
    <name evidence="4" type="ORF">SAMN02910451_01901</name>
</gene>
<organism evidence="4 5">
    <name type="scientific">Butyrivibrio hungatei</name>
    <dbReference type="NCBI Taxonomy" id="185008"/>
    <lineage>
        <taxon>Bacteria</taxon>
        <taxon>Bacillati</taxon>
        <taxon>Bacillota</taxon>
        <taxon>Clostridia</taxon>
        <taxon>Lachnospirales</taxon>
        <taxon>Lachnospiraceae</taxon>
        <taxon>Butyrivibrio</taxon>
    </lineage>
</organism>
<reference evidence="5" key="1">
    <citation type="submission" date="2016-10" db="EMBL/GenBank/DDBJ databases">
        <authorList>
            <person name="Varghese N."/>
            <person name="Submissions S."/>
        </authorList>
    </citation>
    <scope>NUCLEOTIDE SEQUENCE [LARGE SCALE GENOMIC DNA]</scope>
    <source>
        <strain evidence="5">XBD2006</strain>
    </source>
</reference>
<keyword evidence="5" id="KW-1185">Reference proteome</keyword>
<dbReference type="InterPro" id="IPR010724">
    <property type="entry name" value="RepA_N"/>
</dbReference>
<name>A0A1G5EBR0_9FIRM</name>
<evidence type="ECO:0000313" key="4">
    <source>
        <dbReference type="EMBL" id="SCY24345.1"/>
    </source>
</evidence>